<gene>
    <name evidence="2" type="ORF">M6B38_408225</name>
</gene>
<organism evidence="2 3">
    <name type="scientific">Iris pallida</name>
    <name type="common">Sweet iris</name>
    <dbReference type="NCBI Taxonomy" id="29817"/>
    <lineage>
        <taxon>Eukaryota</taxon>
        <taxon>Viridiplantae</taxon>
        <taxon>Streptophyta</taxon>
        <taxon>Embryophyta</taxon>
        <taxon>Tracheophyta</taxon>
        <taxon>Spermatophyta</taxon>
        <taxon>Magnoliopsida</taxon>
        <taxon>Liliopsida</taxon>
        <taxon>Asparagales</taxon>
        <taxon>Iridaceae</taxon>
        <taxon>Iridoideae</taxon>
        <taxon>Irideae</taxon>
        <taxon>Iris</taxon>
    </lineage>
</organism>
<feature type="compositionally biased region" description="Basic residues" evidence="1">
    <location>
        <begin position="63"/>
        <end position="72"/>
    </location>
</feature>
<reference evidence="2" key="2">
    <citation type="submission" date="2023-04" db="EMBL/GenBank/DDBJ databases">
        <authorList>
            <person name="Bruccoleri R.E."/>
            <person name="Oakeley E.J."/>
            <person name="Faust A.-M."/>
            <person name="Dessus-Babus S."/>
            <person name="Altorfer M."/>
            <person name="Burckhardt D."/>
            <person name="Oertli M."/>
            <person name="Naumann U."/>
            <person name="Petersen F."/>
            <person name="Wong J."/>
        </authorList>
    </citation>
    <scope>NUCLEOTIDE SEQUENCE</scope>
    <source>
        <strain evidence="2">GSM-AAB239-AS_SAM_17_03QT</strain>
        <tissue evidence="2">Leaf</tissue>
    </source>
</reference>
<reference evidence="2" key="1">
    <citation type="journal article" date="2023" name="GigaByte">
        <title>Genome assembly of the bearded iris, Iris pallida Lam.</title>
        <authorList>
            <person name="Bruccoleri R.E."/>
            <person name="Oakeley E.J."/>
            <person name="Faust A.M.E."/>
            <person name="Altorfer M."/>
            <person name="Dessus-Babus S."/>
            <person name="Burckhardt D."/>
            <person name="Oertli M."/>
            <person name="Naumann U."/>
            <person name="Petersen F."/>
            <person name="Wong J."/>
        </authorList>
    </citation>
    <scope>NUCLEOTIDE SEQUENCE</scope>
    <source>
        <strain evidence="2">GSM-AAB239-AS_SAM_17_03QT</strain>
    </source>
</reference>
<proteinExistence type="predicted"/>
<name>A0AAX6FNV8_IRIPA</name>
<sequence>MTKVYEIGTNDFRFHHVVEDRRSVSPAPPSDKPHEIHHSIALSASISSGRSYTIASPSLPTPTRRRIRRRRSWPPPQMPTVRPWLESSFWSSSKRSTARTCSSLGREKLSPCRVLEVSQYLENYLWPIRSRECHFRARHIHVPHGQREDGEELLGKMPH</sequence>
<dbReference type="Proteomes" id="UP001140949">
    <property type="component" value="Unassembled WGS sequence"/>
</dbReference>
<dbReference type="EMBL" id="JANAVB010027400">
    <property type="protein sequence ID" value="KAJ6818019.1"/>
    <property type="molecule type" value="Genomic_DNA"/>
</dbReference>
<accession>A0AAX6FNV8</accession>
<comment type="caution">
    <text evidence="2">The sequence shown here is derived from an EMBL/GenBank/DDBJ whole genome shotgun (WGS) entry which is preliminary data.</text>
</comment>
<evidence type="ECO:0000313" key="2">
    <source>
        <dbReference type="EMBL" id="KAJ6818019.1"/>
    </source>
</evidence>
<evidence type="ECO:0000313" key="3">
    <source>
        <dbReference type="Proteomes" id="UP001140949"/>
    </source>
</evidence>
<feature type="region of interest" description="Disordered" evidence="1">
    <location>
        <begin position="51"/>
        <end position="79"/>
    </location>
</feature>
<dbReference type="AlphaFoldDB" id="A0AAX6FNV8"/>
<keyword evidence="3" id="KW-1185">Reference proteome</keyword>
<evidence type="ECO:0000256" key="1">
    <source>
        <dbReference type="SAM" id="MobiDB-lite"/>
    </source>
</evidence>
<protein>
    <submittedName>
        <fullName evidence="2">MKI67 FHA domain-interacting nucleolar phosphoprotein-like</fullName>
    </submittedName>
</protein>